<sequence length="460" mass="52739">MERKHVGNKKRPRNSSPTLDCNTSIILHSNKNGDDDMSFGQSSPSFSSSTPTPTPATSMVEKSKDVPSSIWMQIIGRLPIKTLNDCRYVCRSWRFLVTESYFYRLYSQHMPTSLILQIKGSSLDVLKQIFFIEFCICKNNDNSSSLMRKLRFSRRRIYRKKNQESGLMIGPNFQFQLGNSCNGLVCVREISSREPSLVWNPMTRQYVVLPKPANTSDDKVVSGFGFCGRTSRYKVVRIYHRNLDPQLKLRVEIYELGVGDNWRVIGDAPFPIPSRIPGFYTHNSIHWILGDEDGNNNNTSISDLICGFDFIDEKFKTITPPPIYSADEKNKYHWSNLGIIGGCLSICSIDAKIFRADVQVWVMEEYGVPESWTMRLSIRDPTVNWWDPHRWMQVTNIGIDGEIVMLCAHSYLLSYSVRERRFRSVEELKFPAIAVAPSFISLEKVLCEKLGTGSLNVRYL</sequence>
<feature type="compositionally biased region" description="Polar residues" evidence="1">
    <location>
        <begin position="14"/>
        <end position="30"/>
    </location>
</feature>
<name>A0AAW1GQY1_SAPOF</name>
<dbReference type="Gene3D" id="1.20.1280.50">
    <property type="match status" value="1"/>
</dbReference>
<dbReference type="AlphaFoldDB" id="A0AAW1GQY1"/>
<evidence type="ECO:0000259" key="2">
    <source>
        <dbReference type="PROSITE" id="PS50181"/>
    </source>
</evidence>
<reference evidence="3" key="1">
    <citation type="submission" date="2024-03" db="EMBL/GenBank/DDBJ databases">
        <title>WGS assembly of Saponaria officinalis var. Norfolk2.</title>
        <authorList>
            <person name="Jenkins J."/>
            <person name="Shu S."/>
            <person name="Grimwood J."/>
            <person name="Barry K."/>
            <person name="Goodstein D."/>
            <person name="Schmutz J."/>
            <person name="Leebens-Mack J."/>
            <person name="Osbourn A."/>
        </authorList>
    </citation>
    <scope>NUCLEOTIDE SEQUENCE [LARGE SCALE GENOMIC DNA]</scope>
    <source>
        <strain evidence="3">JIC</strain>
    </source>
</reference>
<feature type="domain" description="F-box" evidence="2">
    <location>
        <begin position="60"/>
        <end position="106"/>
    </location>
</feature>
<feature type="region of interest" description="Disordered" evidence="1">
    <location>
        <begin position="1"/>
        <end position="61"/>
    </location>
</feature>
<dbReference type="SUPFAM" id="SSF81383">
    <property type="entry name" value="F-box domain"/>
    <property type="match status" value="1"/>
</dbReference>
<dbReference type="PROSITE" id="PS50181">
    <property type="entry name" value="FBOX"/>
    <property type="match status" value="1"/>
</dbReference>
<keyword evidence="4" id="KW-1185">Reference proteome</keyword>
<dbReference type="Pfam" id="PF08268">
    <property type="entry name" value="FBA_3"/>
    <property type="match status" value="1"/>
</dbReference>
<evidence type="ECO:0000256" key="1">
    <source>
        <dbReference type="SAM" id="MobiDB-lite"/>
    </source>
</evidence>
<dbReference type="PANTHER" id="PTHR31672">
    <property type="entry name" value="BNACNNG10540D PROTEIN"/>
    <property type="match status" value="1"/>
</dbReference>
<dbReference type="InterPro" id="IPR001810">
    <property type="entry name" value="F-box_dom"/>
</dbReference>
<accession>A0AAW1GQY1</accession>
<dbReference type="InterPro" id="IPR050796">
    <property type="entry name" value="SCF_F-box_component"/>
</dbReference>
<dbReference type="SMART" id="SM00256">
    <property type="entry name" value="FBOX"/>
    <property type="match status" value="1"/>
</dbReference>
<dbReference type="Pfam" id="PF00646">
    <property type="entry name" value="F-box"/>
    <property type="match status" value="1"/>
</dbReference>
<dbReference type="InterPro" id="IPR017451">
    <property type="entry name" value="F-box-assoc_interact_dom"/>
</dbReference>
<dbReference type="InterPro" id="IPR013187">
    <property type="entry name" value="F-box-assoc_dom_typ3"/>
</dbReference>
<proteinExistence type="predicted"/>
<organism evidence="3 4">
    <name type="scientific">Saponaria officinalis</name>
    <name type="common">Common soapwort</name>
    <name type="synonym">Lychnis saponaria</name>
    <dbReference type="NCBI Taxonomy" id="3572"/>
    <lineage>
        <taxon>Eukaryota</taxon>
        <taxon>Viridiplantae</taxon>
        <taxon>Streptophyta</taxon>
        <taxon>Embryophyta</taxon>
        <taxon>Tracheophyta</taxon>
        <taxon>Spermatophyta</taxon>
        <taxon>Magnoliopsida</taxon>
        <taxon>eudicotyledons</taxon>
        <taxon>Gunneridae</taxon>
        <taxon>Pentapetalae</taxon>
        <taxon>Caryophyllales</taxon>
        <taxon>Caryophyllaceae</taxon>
        <taxon>Caryophylleae</taxon>
        <taxon>Saponaria</taxon>
    </lineage>
</organism>
<evidence type="ECO:0000313" key="3">
    <source>
        <dbReference type="EMBL" id="KAK9663937.1"/>
    </source>
</evidence>
<protein>
    <recommendedName>
        <fullName evidence="2">F-box domain-containing protein</fullName>
    </recommendedName>
</protein>
<comment type="caution">
    <text evidence="3">The sequence shown here is derived from an EMBL/GenBank/DDBJ whole genome shotgun (WGS) entry which is preliminary data.</text>
</comment>
<dbReference type="EMBL" id="JBDFQZ010000014">
    <property type="protein sequence ID" value="KAK9663937.1"/>
    <property type="molecule type" value="Genomic_DNA"/>
</dbReference>
<feature type="compositionally biased region" description="Basic residues" evidence="1">
    <location>
        <begin position="1"/>
        <end position="13"/>
    </location>
</feature>
<dbReference type="NCBIfam" id="TIGR01640">
    <property type="entry name" value="F_box_assoc_1"/>
    <property type="match status" value="1"/>
</dbReference>
<feature type="compositionally biased region" description="Low complexity" evidence="1">
    <location>
        <begin position="42"/>
        <end position="58"/>
    </location>
</feature>
<dbReference type="InterPro" id="IPR036047">
    <property type="entry name" value="F-box-like_dom_sf"/>
</dbReference>
<dbReference type="PANTHER" id="PTHR31672:SF13">
    <property type="entry name" value="F-BOX PROTEIN CPR30-LIKE"/>
    <property type="match status" value="1"/>
</dbReference>
<evidence type="ECO:0000313" key="4">
    <source>
        <dbReference type="Proteomes" id="UP001443914"/>
    </source>
</evidence>
<dbReference type="Proteomes" id="UP001443914">
    <property type="component" value="Unassembled WGS sequence"/>
</dbReference>
<gene>
    <name evidence="3" type="ORF">RND81_14G007700</name>
</gene>